<dbReference type="Proteomes" id="UP000717534">
    <property type="component" value="Unassembled WGS sequence"/>
</dbReference>
<dbReference type="PANTHER" id="PTHR36304:SF4">
    <property type="entry name" value="DUF4388 DOMAIN-CONTAINING PROTEIN"/>
    <property type="match status" value="1"/>
</dbReference>
<evidence type="ECO:0000313" key="2">
    <source>
        <dbReference type="EMBL" id="MBN4068607.1"/>
    </source>
</evidence>
<sequence>MTEEKVADKTLRKKNDGIINGISISSFLQMLEQERHTCCVQVYSDDKSGVLYFDNGHLIDAEHNGLSGIEAAYRIVSWENSSIALNETSTRPRQIEHPLGYILLNAAKQQDELKEPMAPKATITYVSDEAKTAGDLQNSVSILSDIEGIRYFYLLNKTGKIIAHSAPGTDLGELLVYCIITSSNLRKVLNVKSPRRIQMQMKDGSSLLVIPKAGKIICMILEAHSSTEKIANRVNAGLSVK</sequence>
<dbReference type="PANTHER" id="PTHR36304">
    <property type="entry name" value="DOMAIN GTPASE-ACTIVATING PROTEIN, PUTATIVE-RELATED-RELATED"/>
    <property type="match status" value="1"/>
</dbReference>
<dbReference type="InterPro" id="IPR025497">
    <property type="entry name" value="PatA-like_N"/>
</dbReference>
<dbReference type="Pfam" id="PF14332">
    <property type="entry name" value="DUF4388"/>
    <property type="match status" value="1"/>
</dbReference>
<keyword evidence="3" id="KW-1185">Reference proteome</keyword>
<gene>
    <name evidence="2" type="ORF">JYU06_03680</name>
</gene>
<evidence type="ECO:0000313" key="3">
    <source>
        <dbReference type="Proteomes" id="UP000717534"/>
    </source>
</evidence>
<proteinExistence type="predicted"/>
<comment type="caution">
    <text evidence="2">The sequence shown here is derived from an EMBL/GenBank/DDBJ whole genome shotgun (WGS) entry which is preliminary data.</text>
</comment>
<name>A0ABS3AVC6_9BACT</name>
<dbReference type="EMBL" id="JAFITO010000029">
    <property type="protein sequence ID" value="MBN4068607.1"/>
    <property type="molecule type" value="Genomic_DNA"/>
</dbReference>
<reference evidence="2 3" key="1">
    <citation type="submission" date="2021-02" db="EMBL/GenBank/DDBJ databases">
        <title>Activity-based single-cell genomes from oceanic crustal fluid captures similar information to metagenomic and metatranscriptomic surveys with orders of magnitude less sampling.</title>
        <authorList>
            <person name="D'Angelo T.S."/>
            <person name="Orcutt B.N."/>
        </authorList>
    </citation>
    <scope>NUCLEOTIDE SEQUENCE [LARGE SCALE GENOMIC DNA]</scope>
    <source>
        <strain evidence="2">AH-315-G02</strain>
    </source>
</reference>
<protein>
    <submittedName>
        <fullName evidence="2">DUF4388 domain-containing protein</fullName>
    </submittedName>
</protein>
<accession>A0ABS3AVC6</accession>
<evidence type="ECO:0000259" key="1">
    <source>
        <dbReference type="Pfam" id="PF14332"/>
    </source>
</evidence>
<feature type="domain" description="PatA-like N-terminal" evidence="1">
    <location>
        <begin position="17"/>
        <end position="113"/>
    </location>
</feature>
<organism evidence="2 3">
    <name type="scientific">Desulfotalea psychrophila</name>
    <dbReference type="NCBI Taxonomy" id="84980"/>
    <lineage>
        <taxon>Bacteria</taxon>
        <taxon>Pseudomonadati</taxon>
        <taxon>Thermodesulfobacteriota</taxon>
        <taxon>Desulfobulbia</taxon>
        <taxon>Desulfobulbales</taxon>
        <taxon>Desulfocapsaceae</taxon>
        <taxon>Desulfotalea</taxon>
    </lineage>
</organism>